<comment type="caution">
    <text evidence="2">The sequence shown here is derived from an EMBL/GenBank/DDBJ whole genome shotgun (WGS) entry which is preliminary data.</text>
</comment>
<evidence type="ECO:0000256" key="1">
    <source>
        <dbReference type="SAM" id="MobiDB-lite"/>
    </source>
</evidence>
<accession>A0A317Y9F5</accession>
<proteinExistence type="predicted"/>
<dbReference type="Proteomes" id="UP000251960">
    <property type="component" value="Chromosome 1"/>
</dbReference>
<reference evidence="2" key="1">
    <citation type="journal article" date="2018" name="Nat. Genet.">
        <title>Extensive intraspecific gene order and gene structural variations between Mo17 and other maize genomes.</title>
        <authorList>
            <person name="Sun S."/>
            <person name="Zhou Y."/>
            <person name="Chen J."/>
            <person name="Shi J."/>
            <person name="Zhao H."/>
            <person name="Zhao H."/>
            <person name="Song W."/>
            <person name="Zhang M."/>
            <person name="Cui Y."/>
            <person name="Dong X."/>
            <person name="Liu H."/>
            <person name="Ma X."/>
            <person name="Jiao Y."/>
            <person name="Wang B."/>
            <person name="Wei X."/>
            <person name="Stein J.C."/>
            <person name="Glaubitz J.C."/>
            <person name="Lu F."/>
            <person name="Yu G."/>
            <person name="Liang C."/>
            <person name="Fengler K."/>
            <person name="Li B."/>
            <person name="Rafalski A."/>
            <person name="Schnable P.S."/>
            <person name="Ware D.H."/>
            <person name="Buckler E.S."/>
            <person name="Lai J."/>
        </authorList>
    </citation>
    <scope>NUCLEOTIDE SEQUENCE [LARGE SCALE GENOMIC DNA]</scope>
    <source>
        <tissue evidence="2">Seedling</tissue>
    </source>
</reference>
<gene>
    <name evidence="2" type="ORF">Zm00014a_021657</name>
</gene>
<dbReference type="AlphaFoldDB" id="A0A317Y9F5"/>
<protein>
    <submittedName>
        <fullName evidence="2">Uncharacterized protein</fullName>
    </submittedName>
</protein>
<evidence type="ECO:0000313" key="2">
    <source>
        <dbReference type="EMBL" id="PWZ55285.1"/>
    </source>
</evidence>
<feature type="compositionally biased region" description="Polar residues" evidence="1">
    <location>
        <begin position="66"/>
        <end position="79"/>
    </location>
</feature>
<sequence length="96" mass="10227">MVEMAHRSFSDLPEAFSPPFSPLCPRIHGLFPAIEFATAPSSPLPNFGDPRATLARACLNSGDLTATERSGAASRTSVSPVRFPPLSDLDRTARTA</sequence>
<dbReference type="EMBL" id="NCVQ01000001">
    <property type="protein sequence ID" value="PWZ55285.1"/>
    <property type="molecule type" value="Genomic_DNA"/>
</dbReference>
<feature type="region of interest" description="Disordered" evidence="1">
    <location>
        <begin position="66"/>
        <end position="96"/>
    </location>
</feature>
<name>A0A317Y9F5_MAIZE</name>
<organism evidence="2">
    <name type="scientific">Zea mays</name>
    <name type="common">Maize</name>
    <dbReference type="NCBI Taxonomy" id="4577"/>
    <lineage>
        <taxon>Eukaryota</taxon>
        <taxon>Viridiplantae</taxon>
        <taxon>Streptophyta</taxon>
        <taxon>Embryophyta</taxon>
        <taxon>Tracheophyta</taxon>
        <taxon>Spermatophyta</taxon>
        <taxon>Magnoliopsida</taxon>
        <taxon>Liliopsida</taxon>
        <taxon>Poales</taxon>
        <taxon>Poaceae</taxon>
        <taxon>PACMAD clade</taxon>
        <taxon>Panicoideae</taxon>
        <taxon>Andropogonodae</taxon>
        <taxon>Andropogoneae</taxon>
        <taxon>Tripsacinae</taxon>
        <taxon>Zea</taxon>
    </lineage>
</organism>
<dbReference type="ExpressionAtlas" id="A0A317Y9F5">
    <property type="expression patterns" value="baseline"/>
</dbReference>